<protein>
    <submittedName>
        <fullName evidence="2">Protein of uncharacterized function (DUF3343)</fullName>
    </submittedName>
</protein>
<dbReference type="InterPro" id="IPR021778">
    <property type="entry name" value="Se/S_carrier-like"/>
</dbReference>
<sequence>MKSYGVVLFHSTREAMRAELMCQSAKLSVRIIPTPEKIYLSCGFSLKFPLEAENQIRHILAKNNVSSEGFYKALQVGLDVTYYLL</sequence>
<dbReference type="STRING" id="1354.A6P53_06380"/>
<dbReference type="RefSeq" id="WP_010737598.1">
    <property type="nucleotide sequence ID" value="NZ_AP027299.1"/>
</dbReference>
<gene>
    <name evidence="2" type="ORF">NCTC12204_01442</name>
</gene>
<accession>A0A1V8XEE2</accession>
<name>A0A1V8XEE2_ENTHR</name>
<dbReference type="Pfam" id="PF11823">
    <property type="entry name" value="Se_S_carrier"/>
    <property type="match status" value="1"/>
</dbReference>
<reference evidence="2 3" key="1">
    <citation type="submission" date="2019-05" db="EMBL/GenBank/DDBJ databases">
        <authorList>
            <consortium name="Pathogen Informatics"/>
        </authorList>
    </citation>
    <scope>NUCLEOTIDE SEQUENCE [LARGE SCALE GENOMIC DNA]</scope>
    <source>
        <strain evidence="2 3">NCTC12204</strain>
    </source>
</reference>
<dbReference type="Proteomes" id="UP000352698">
    <property type="component" value="Unassembled WGS sequence"/>
</dbReference>
<dbReference type="GeneID" id="56787514"/>
<evidence type="ECO:0000313" key="3">
    <source>
        <dbReference type="Proteomes" id="UP000352698"/>
    </source>
</evidence>
<proteinExistence type="predicted"/>
<evidence type="ECO:0000259" key="1">
    <source>
        <dbReference type="Pfam" id="PF11823"/>
    </source>
</evidence>
<evidence type="ECO:0000313" key="2">
    <source>
        <dbReference type="EMBL" id="VTQ64158.1"/>
    </source>
</evidence>
<comment type="caution">
    <text evidence="2">The sequence shown here is derived from an EMBL/GenBank/DDBJ whole genome shotgun (WGS) entry which is preliminary data.</text>
</comment>
<dbReference type="AlphaFoldDB" id="A0A1V8XEE2"/>
<feature type="domain" description="Putative Se/S carrier protein-like" evidence="1">
    <location>
        <begin position="4"/>
        <end position="72"/>
    </location>
</feature>
<dbReference type="EMBL" id="CABEEP010000001">
    <property type="protein sequence ID" value="VTQ64158.1"/>
    <property type="molecule type" value="Genomic_DNA"/>
</dbReference>
<organism evidence="2 3">
    <name type="scientific">Enterococcus hirae</name>
    <dbReference type="NCBI Taxonomy" id="1354"/>
    <lineage>
        <taxon>Bacteria</taxon>
        <taxon>Bacillati</taxon>
        <taxon>Bacillota</taxon>
        <taxon>Bacilli</taxon>
        <taxon>Lactobacillales</taxon>
        <taxon>Enterococcaceae</taxon>
        <taxon>Enterococcus</taxon>
    </lineage>
</organism>